<dbReference type="EMBL" id="REGN01000606">
    <property type="protein sequence ID" value="RNA40692.1"/>
    <property type="molecule type" value="Genomic_DNA"/>
</dbReference>
<proteinExistence type="predicted"/>
<accession>A0A3M7SY81</accession>
<reference evidence="1 2" key="1">
    <citation type="journal article" date="2018" name="Sci. Rep.">
        <title>Genomic signatures of local adaptation to the degree of environmental predictability in rotifers.</title>
        <authorList>
            <person name="Franch-Gras L."/>
            <person name="Hahn C."/>
            <person name="Garcia-Roger E.M."/>
            <person name="Carmona M.J."/>
            <person name="Serra M."/>
            <person name="Gomez A."/>
        </authorList>
    </citation>
    <scope>NUCLEOTIDE SEQUENCE [LARGE SCALE GENOMIC DNA]</scope>
    <source>
        <strain evidence="1">HYR1</strain>
    </source>
</reference>
<sequence>MHLQSSGALPMSLINITPSEDFQTMSPITKEKNSKKQKKKQKLKKIQKILIYGKSIPLDNPRPDPANF</sequence>
<comment type="caution">
    <text evidence="1">The sequence shown here is derived from an EMBL/GenBank/DDBJ whole genome shotgun (WGS) entry which is preliminary data.</text>
</comment>
<evidence type="ECO:0000313" key="1">
    <source>
        <dbReference type="EMBL" id="RNA40692.1"/>
    </source>
</evidence>
<organism evidence="1 2">
    <name type="scientific">Brachionus plicatilis</name>
    <name type="common">Marine rotifer</name>
    <name type="synonym">Brachionus muelleri</name>
    <dbReference type="NCBI Taxonomy" id="10195"/>
    <lineage>
        <taxon>Eukaryota</taxon>
        <taxon>Metazoa</taxon>
        <taxon>Spiralia</taxon>
        <taxon>Gnathifera</taxon>
        <taxon>Rotifera</taxon>
        <taxon>Eurotatoria</taxon>
        <taxon>Monogononta</taxon>
        <taxon>Pseudotrocha</taxon>
        <taxon>Ploima</taxon>
        <taxon>Brachionidae</taxon>
        <taxon>Brachionus</taxon>
    </lineage>
</organism>
<dbReference type="AlphaFoldDB" id="A0A3M7SY81"/>
<dbReference type="Proteomes" id="UP000276133">
    <property type="component" value="Unassembled WGS sequence"/>
</dbReference>
<name>A0A3M7SY81_BRAPC</name>
<gene>
    <name evidence="1" type="ORF">BpHYR1_034661</name>
</gene>
<protein>
    <submittedName>
        <fullName evidence="1">Uncharacterized protein</fullName>
    </submittedName>
</protein>
<keyword evidence="2" id="KW-1185">Reference proteome</keyword>
<evidence type="ECO:0000313" key="2">
    <source>
        <dbReference type="Proteomes" id="UP000276133"/>
    </source>
</evidence>